<feature type="transmembrane region" description="Helical" evidence="1">
    <location>
        <begin position="93"/>
        <end position="111"/>
    </location>
</feature>
<evidence type="ECO:0008006" key="4">
    <source>
        <dbReference type="Google" id="ProtNLM"/>
    </source>
</evidence>
<dbReference type="OrthoDB" id="1806539at2"/>
<proteinExistence type="predicted"/>
<organism evidence="2 3">
    <name type="scientific">Desulfovibrio legallii</name>
    <dbReference type="NCBI Taxonomy" id="571438"/>
    <lineage>
        <taxon>Bacteria</taxon>
        <taxon>Pseudomonadati</taxon>
        <taxon>Thermodesulfobacteriota</taxon>
        <taxon>Desulfovibrionia</taxon>
        <taxon>Desulfovibrionales</taxon>
        <taxon>Desulfovibrionaceae</taxon>
        <taxon>Desulfovibrio</taxon>
    </lineage>
</organism>
<name>A0A1G7KNA1_9BACT</name>
<keyword evidence="3" id="KW-1185">Reference proteome</keyword>
<evidence type="ECO:0000313" key="3">
    <source>
        <dbReference type="Proteomes" id="UP000199355"/>
    </source>
</evidence>
<accession>A0A1G7KNA1</accession>
<evidence type="ECO:0000256" key="1">
    <source>
        <dbReference type="SAM" id="Phobius"/>
    </source>
</evidence>
<keyword evidence="1" id="KW-1133">Transmembrane helix</keyword>
<evidence type="ECO:0000313" key="2">
    <source>
        <dbReference type="EMBL" id="SDF38249.1"/>
    </source>
</evidence>
<dbReference type="STRING" id="571438.SAMN05192586_104164"/>
<feature type="transmembrane region" description="Helical" evidence="1">
    <location>
        <begin position="30"/>
        <end position="49"/>
    </location>
</feature>
<dbReference type="RefSeq" id="WP_092153111.1">
    <property type="nucleotide sequence ID" value="NZ_FNBX01000004.1"/>
</dbReference>
<sequence>MKALLIWLDGFFVLPYRLVAEPVAAYLLGTATLALLAAVAGVCTLNLALRMHGKRLEKYQNAMQHYNQLGETALQGGSKETFKAVNRQGHEAFGYYFSLSGALFVASLWPVPLTLAWMQLRFGEVSPVLPFSLPLFGNKPGMVFWFLILYIPLRMLSTRIWRRLRPGRPAPQLHAPQA</sequence>
<gene>
    <name evidence="2" type="ORF">SAMN05192586_104164</name>
</gene>
<feature type="transmembrane region" description="Helical" evidence="1">
    <location>
        <begin position="131"/>
        <end position="153"/>
    </location>
</feature>
<keyword evidence="1" id="KW-0812">Transmembrane</keyword>
<protein>
    <recommendedName>
        <fullName evidence="4">DUF106 domain-containing protein</fullName>
    </recommendedName>
</protein>
<dbReference type="AlphaFoldDB" id="A0A1G7KNA1"/>
<keyword evidence="1" id="KW-0472">Membrane</keyword>
<reference evidence="3" key="1">
    <citation type="submission" date="2016-10" db="EMBL/GenBank/DDBJ databases">
        <authorList>
            <person name="Varghese N."/>
            <person name="Submissions S."/>
        </authorList>
    </citation>
    <scope>NUCLEOTIDE SEQUENCE [LARGE SCALE GENOMIC DNA]</scope>
    <source>
        <strain evidence="3">KHC7</strain>
    </source>
</reference>
<dbReference type="Proteomes" id="UP000199355">
    <property type="component" value="Unassembled WGS sequence"/>
</dbReference>
<dbReference type="EMBL" id="FNBX01000004">
    <property type="protein sequence ID" value="SDF38249.1"/>
    <property type="molecule type" value="Genomic_DNA"/>
</dbReference>